<proteinExistence type="predicted"/>
<dbReference type="InterPro" id="IPR023210">
    <property type="entry name" value="NADP_OxRdtase_dom"/>
</dbReference>
<protein>
    <submittedName>
        <fullName evidence="2">Predicted oxidoreductase</fullName>
    </submittedName>
</protein>
<accession>A0A1M7HCJ9</accession>
<dbReference type="Gene3D" id="3.20.20.100">
    <property type="entry name" value="NADP-dependent oxidoreductase domain"/>
    <property type="match status" value="1"/>
</dbReference>
<name>A0A1M7HCJ9_9FLAO</name>
<dbReference type="Pfam" id="PF00248">
    <property type="entry name" value="Aldo_ket_red"/>
    <property type="match status" value="1"/>
</dbReference>
<dbReference type="STRING" id="143223.SAMN05878281_0077"/>
<dbReference type="EMBL" id="LT670848">
    <property type="protein sequence ID" value="SHM26170.1"/>
    <property type="molecule type" value="Genomic_DNA"/>
</dbReference>
<dbReference type="InterPro" id="IPR053135">
    <property type="entry name" value="AKR2_Oxidoreductase"/>
</dbReference>
<keyword evidence="3" id="KW-1185">Reference proteome</keyword>
<dbReference type="CDD" id="cd19097">
    <property type="entry name" value="AKR_unchar"/>
    <property type="match status" value="1"/>
</dbReference>
<reference evidence="3" key="1">
    <citation type="submission" date="2016-11" db="EMBL/GenBank/DDBJ databases">
        <authorList>
            <person name="Varghese N."/>
            <person name="Submissions S."/>
        </authorList>
    </citation>
    <scope>NUCLEOTIDE SEQUENCE [LARGE SCALE GENOMIC DNA]</scope>
    <source>
        <strain evidence="3">ACAM 48</strain>
    </source>
</reference>
<dbReference type="AlphaFoldDB" id="A0A1M7HCJ9"/>
<dbReference type="PANTHER" id="PTHR43312:SF1">
    <property type="entry name" value="NADP-DEPENDENT OXIDOREDUCTASE DOMAIN-CONTAINING PROTEIN"/>
    <property type="match status" value="1"/>
</dbReference>
<dbReference type="PANTHER" id="PTHR43312">
    <property type="entry name" value="D-THREO-ALDOSE 1-DEHYDROGENASE"/>
    <property type="match status" value="1"/>
</dbReference>
<evidence type="ECO:0000313" key="3">
    <source>
        <dbReference type="Proteomes" id="UP000190235"/>
    </source>
</evidence>
<dbReference type="Proteomes" id="UP000190235">
    <property type="component" value="Chromosome I"/>
</dbReference>
<gene>
    <name evidence="2" type="ORF">SAMN05878281_0077</name>
</gene>
<evidence type="ECO:0000259" key="1">
    <source>
        <dbReference type="Pfam" id="PF00248"/>
    </source>
</evidence>
<sequence>MKISEKLGLGTVQFGLPYGISNNAGQTASNEVGKILETAKAYKVEVLDSASAYGNSENVLGQNDLSSFKMISKFMPPHNESISIQLDNSLKILGLNSLYGYLAHRPGEILKDLGQWEELQKFKEKGKVQKIGFSLNQPEELAQLLDKKFFPDLVQVPFNYFDRRFETAVKELKNKGCEIHTRSAFLQGLFFMDPQQLDDFFNEVKPIITNLQDEKPLNGALLKFVLEKSYIDKVIIGVENESQLVQNIESLEIASSLPELKNKISENLLIPSLWPKN</sequence>
<evidence type="ECO:0000313" key="2">
    <source>
        <dbReference type="EMBL" id="SHM26170.1"/>
    </source>
</evidence>
<dbReference type="InterPro" id="IPR036812">
    <property type="entry name" value="NAD(P)_OxRdtase_dom_sf"/>
</dbReference>
<organism evidence="2 3">
    <name type="scientific">Salegentibacter salegens</name>
    <dbReference type="NCBI Taxonomy" id="143223"/>
    <lineage>
        <taxon>Bacteria</taxon>
        <taxon>Pseudomonadati</taxon>
        <taxon>Bacteroidota</taxon>
        <taxon>Flavobacteriia</taxon>
        <taxon>Flavobacteriales</taxon>
        <taxon>Flavobacteriaceae</taxon>
        <taxon>Salegentibacter</taxon>
    </lineage>
</organism>
<feature type="domain" description="NADP-dependent oxidoreductase" evidence="1">
    <location>
        <begin position="6"/>
        <end position="253"/>
    </location>
</feature>
<dbReference type="SUPFAM" id="SSF51430">
    <property type="entry name" value="NAD(P)-linked oxidoreductase"/>
    <property type="match status" value="1"/>
</dbReference>